<proteinExistence type="inferred from homology"/>
<keyword evidence="2 4" id="KW-0732">Signal</keyword>
<dbReference type="Pfam" id="PF00657">
    <property type="entry name" value="Lipase_GDSL"/>
    <property type="match status" value="1"/>
</dbReference>
<dbReference type="EMBL" id="SLVV01000003">
    <property type="protein sequence ID" value="TCN26530.1"/>
    <property type="molecule type" value="Genomic_DNA"/>
</dbReference>
<organism evidence="6 7">
    <name type="scientific">Mesobacillus foraminis</name>
    <dbReference type="NCBI Taxonomy" id="279826"/>
    <lineage>
        <taxon>Bacteria</taxon>
        <taxon>Bacillati</taxon>
        <taxon>Bacillota</taxon>
        <taxon>Bacilli</taxon>
        <taxon>Bacillales</taxon>
        <taxon>Bacillaceae</taxon>
        <taxon>Mesobacillus</taxon>
    </lineage>
</organism>
<reference evidence="6 7" key="1">
    <citation type="journal article" date="2015" name="Stand. Genomic Sci.">
        <title>Genomic Encyclopedia of Bacterial and Archaeal Type Strains, Phase III: the genomes of soil and plant-associated and newly described type strains.</title>
        <authorList>
            <person name="Whitman W.B."/>
            <person name="Woyke T."/>
            <person name="Klenk H.P."/>
            <person name="Zhou Y."/>
            <person name="Lilburn T.G."/>
            <person name="Beck B.J."/>
            <person name="De Vos P."/>
            <person name="Vandamme P."/>
            <person name="Eisen J.A."/>
            <person name="Garrity G."/>
            <person name="Hugenholtz P."/>
            <person name="Kyrpides N.C."/>
        </authorList>
    </citation>
    <scope>NUCLEOTIDE SEQUENCE [LARGE SCALE GENOMIC DNA]</scope>
    <source>
        <strain evidence="6 7">CV53</strain>
    </source>
</reference>
<comment type="similarity">
    <text evidence="1">Belongs to the 'GDSL' lipolytic enzyme family.</text>
</comment>
<comment type="caution">
    <text evidence="6">The sequence shown here is derived from an EMBL/GenBank/DDBJ whole genome shotgun (WGS) entry which is preliminary data.</text>
</comment>
<evidence type="ECO:0000256" key="2">
    <source>
        <dbReference type="ARBA" id="ARBA00022729"/>
    </source>
</evidence>
<dbReference type="Pfam" id="PF00395">
    <property type="entry name" value="SLH"/>
    <property type="match status" value="1"/>
</dbReference>
<dbReference type="GO" id="GO:0016788">
    <property type="term" value="F:hydrolase activity, acting on ester bonds"/>
    <property type="evidence" value="ECO:0007669"/>
    <property type="project" value="InterPro"/>
</dbReference>
<evidence type="ECO:0000313" key="7">
    <source>
        <dbReference type="Proteomes" id="UP000295689"/>
    </source>
</evidence>
<evidence type="ECO:0000256" key="3">
    <source>
        <dbReference type="ARBA" id="ARBA00022801"/>
    </source>
</evidence>
<dbReference type="Proteomes" id="UP000295689">
    <property type="component" value="Unassembled WGS sequence"/>
</dbReference>
<dbReference type="Gene3D" id="2.60.120.430">
    <property type="entry name" value="Galactose-binding lectin"/>
    <property type="match status" value="1"/>
</dbReference>
<dbReference type="PANTHER" id="PTHR43695:SF1">
    <property type="entry name" value="RHAMNOGALACTURONAN ACETYLESTERASE"/>
    <property type="match status" value="1"/>
</dbReference>
<dbReference type="InterPro" id="IPR001087">
    <property type="entry name" value="GDSL"/>
</dbReference>
<dbReference type="SUPFAM" id="SSF52266">
    <property type="entry name" value="SGNH hydrolase"/>
    <property type="match status" value="1"/>
</dbReference>
<feature type="signal peptide" evidence="4">
    <location>
        <begin position="1"/>
        <end position="27"/>
    </location>
</feature>
<evidence type="ECO:0000256" key="4">
    <source>
        <dbReference type="SAM" id="SignalP"/>
    </source>
</evidence>
<gene>
    <name evidence="6" type="ORF">EV146_10351</name>
</gene>
<keyword evidence="3" id="KW-0378">Hydrolase</keyword>
<accession>A0A4V2RDY1</accession>
<dbReference type="AlphaFoldDB" id="A0A4V2RDY1"/>
<keyword evidence="7" id="KW-1185">Reference proteome</keyword>
<name>A0A4V2RDY1_9BACI</name>
<sequence>MGKQLNILLLAILVLSSAFSNVSAASAADTEKGFQFLFGENLKEGYITINSSSLYSKETGYGLKNPSSIQSGQTTISGSEIQLSADLPVNDYNVSLSVPGTVDTTKAKVFINNVEIKKSWVEQDGGKVLAFRFALIDDSMNFKITGEPAALSQLSITPLPKRTAGDKPSIFLISDSTVRAYEIARAPMTGWGQVIDRLFEPEIKIENRAMGGRSTRTAYAEGRLNDLLVDVKPGDYVFIQFAHNDEAVNYPDRYVTVDEYKSYLNNYYIKGAIQRGAIPVALTSMNRRTFKQDLGAFVDSFPAYTQAMKEVAAENKLTLLDLNAKSLEYYNQLGYEGTASIFMQLKPGEAPNYPAGLNDNTHFKEAGAKQMARMIVEEINDKLPALSQYTLPYHKVMKEVFKDTETLWEREQIEKMALLGVMSGAGNNFKPEREVTLQEYLGMLERLTGVKPTELGLENLEPKPELLTREAAVSLALDAYSQKKKIAPPAGNADLYADKNDISPELVNKVVSAAQLNLIIPDENKRLQPKGVMTKKETAVLLYKVYIMMNI</sequence>
<dbReference type="Gene3D" id="3.40.50.1110">
    <property type="entry name" value="SGNH hydrolase"/>
    <property type="match status" value="1"/>
</dbReference>
<dbReference type="InterPro" id="IPR008979">
    <property type="entry name" value="Galactose-bd-like_sf"/>
</dbReference>
<feature type="chain" id="PRO_5020841003" evidence="4">
    <location>
        <begin position="28"/>
        <end position="551"/>
    </location>
</feature>
<dbReference type="SUPFAM" id="SSF49785">
    <property type="entry name" value="Galactose-binding domain-like"/>
    <property type="match status" value="1"/>
</dbReference>
<evidence type="ECO:0000313" key="6">
    <source>
        <dbReference type="EMBL" id="TCN26530.1"/>
    </source>
</evidence>
<dbReference type="RefSeq" id="WP_132002777.1">
    <property type="nucleotide sequence ID" value="NZ_JABUHM010000002.1"/>
</dbReference>
<dbReference type="CDD" id="cd01821">
    <property type="entry name" value="Rhamnogalacturan_acetylesterase_like"/>
    <property type="match status" value="1"/>
</dbReference>
<dbReference type="InterPro" id="IPR037459">
    <property type="entry name" value="RhgT-like"/>
</dbReference>
<dbReference type="InterPro" id="IPR001119">
    <property type="entry name" value="SLH_dom"/>
</dbReference>
<feature type="domain" description="SLH" evidence="5">
    <location>
        <begin position="396"/>
        <end position="458"/>
    </location>
</feature>
<evidence type="ECO:0000259" key="5">
    <source>
        <dbReference type="PROSITE" id="PS51272"/>
    </source>
</evidence>
<dbReference type="InterPro" id="IPR036514">
    <property type="entry name" value="SGNH_hydro_sf"/>
</dbReference>
<dbReference type="PANTHER" id="PTHR43695">
    <property type="entry name" value="PUTATIVE (AFU_ORTHOLOGUE AFUA_2G17250)-RELATED"/>
    <property type="match status" value="1"/>
</dbReference>
<protein>
    <submittedName>
        <fullName evidence="6">Lysophospholipase L1-like esterase</fullName>
    </submittedName>
</protein>
<dbReference type="PROSITE" id="PS51272">
    <property type="entry name" value="SLH"/>
    <property type="match status" value="1"/>
</dbReference>
<evidence type="ECO:0000256" key="1">
    <source>
        <dbReference type="ARBA" id="ARBA00008668"/>
    </source>
</evidence>